<reference evidence="1" key="1">
    <citation type="journal article" date="2015" name="Nature">
        <title>Complex archaea that bridge the gap between prokaryotes and eukaryotes.</title>
        <authorList>
            <person name="Spang A."/>
            <person name="Saw J.H."/>
            <person name="Jorgensen S.L."/>
            <person name="Zaremba-Niedzwiedzka K."/>
            <person name="Martijn J."/>
            <person name="Lind A.E."/>
            <person name="van Eijk R."/>
            <person name="Schleper C."/>
            <person name="Guy L."/>
            <person name="Ettema T.J."/>
        </authorList>
    </citation>
    <scope>NUCLEOTIDE SEQUENCE</scope>
</reference>
<organism evidence="1">
    <name type="scientific">marine sediment metagenome</name>
    <dbReference type="NCBI Taxonomy" id="412755"/>
    <lineage>
        <taxon>unclassified sequences</taxon>
        <taxon>metagenomes</taxon>
        <taxon>ecological metagenomes</taxon>
    </lineage>
</organism>
<accession>A0A0F9FR76</accession>
<name>A0A0F9FR76_9ZZZZ</name>
<gene>
    <name evidence="1" type="ORF">LCGC14_1918830</name>
</gene>
<protein>
    <submittedName>
        <fullName evidence="1">Uncharacterized protein</fullName>
    </submittedName>
</protein>
<evidence type="ECO:0000313" key="1">
    <source>
        <dbReference type="EMBL" id="KKL89024.1"/>
    </source>
</evidence>
<dbReference type="AlphaFoldDB" id="A0A0F9FR76"/>
<comment type="caution">
    <text evidence="1">The sequence shown here is derived from an EMBL/GenBank/DDBJ whole genome shotgun (WGS) entry which is preliminary data.</text>
</comment>
<dbReference type="EMBL" id="LAZR01020399">
    <property type="protein sequence ID" value="KKL89024.1"/>
    <property type="molecule type" value="Genomic_DNA"/>
</dbReference>
<sequence>MTYTLAGTDKEVIKEYIAVKAHSEHMCEKYGSRSFQAYFAITAIIPITREIARRGLESQAQIYYANVWD</sequence>
<proteinExistence type="predicted"/>